<comment type="caution">
    <text evidence="1">The sequence shown here is derived from an EMBL/GenBank/DDBJ whole genome shotgun (WGS) entry which is preliminary data.</text>
</comment>
<evidence type="ECO:0008006" key="3">
    <source>
        <dbReference type="Google" id="ProtNLM"/>
    </source>
</evidence>
<accession>A0A368L1M2</accession>
<proteinExistence type="predicted"/>
<dbReference type="Pfam" id="PF06082">
    <property type="entry name" value="YjbH"/>
    <property type="match status" value="2"/>
</dbReference>
<reference evidence="1 2" key="1">
    <citation type="journal article" date="2018" name="Int. J. Syst. Evol. Microbiol.">
        <title>Parvibium lacunae gen. nov., sp. nov., a new member of the family Alcaligenaceae isolated from a freshwater pond.</title>
        <authorList>
            <person name="Chen W.M."/>
            <person name="Xie P.B."/>
            <person name="Hsu M.Y."/>
            <person name="Sheu S.Y."/>
        </authorList>
    </citation>
    <scope>NUCLEOTIDE SEQUENCE [LARGE SCALE GENOMIC DNA]</scope>
    <source>
        <strain evidence="1 2">KMB9</strain>
    </source>
</reference>
<organism evidence="1 2">
    <name type="scientific">Parvibium lacunae</name>
    <dbReference type="NCBI Taxonomy" id="1888893"/>
    <lineage>
        <taxon>Bacteria</taxon>
        <taxon>Pseudomonadati</taxon>
        <taxon>Pseudomonadota</taxon>
        <taxon>Betaproteobacteria</taxon>
        <taxon>Burkholderiales</taxon>
        <taxon>Alcaligenaceae</taxon>
        <taxon>Parvibium</taxon>
    </lineage>
</organism>
<protein>
    <recommendedName>
        <fullName evidence="3">YjbH domain-containing protein</fullName>
    </recommendedName>
</protein>
<evidence type="ECO:0000313" key="1">
    <source>
        <dbReference type="EMBL" id="RCS57466.1"/>
    </source>
</evidence>
<dbReference type="Proteomes" id="UP000252357">
    <property type="component" value="Unassembled WGS sequence"/>
</dbReference>
<sequence length="741" mass="82814">MSIKTGGFGPQSFFCLAFSLSVFMSRLLSLRFPLVLIGSLFAILPMQNQAQVATTGQTGLINMPDGRIGEDGEFRSGYSVTRPYSATWISLSILPRVEGSFRYTRIAGLKPFEGPGSDYGDYKDKSFDFKALLIEEKAGWPSLVIGKQDLQGTLLFPANYIALSKKIHESVDVTVGYGNKRIDGLFGGVRIQGSGPLKNWGLVAEYDAYNYARDPFTSVTNVAGRQKTWHTAVEYLTPIGLRLQVGEQYGKGTLNAYFRIPLNEREYLPKSEEPAAYQPTQPRPTLEEWRNDSRYTRSLVRALGQDDFRAIRLNYRHGKLTASLTNVRISQSSRAVGRAARIMLAHAPLDAREMEITYTVQNLPVATYRFNDLNKLQQYFNGLVTRSELAKTISLDYAQPTANQIDNELAAVLAASDDVKTPLAFRRQDEGNLISLRTNDNQLNRFSLAPAISGFFNDPSGSFKYEVAAQAGYDARLAPHTSLTLATRLMIVENITDVKQPSNSVLPHVRTDVAQYKKGNDFKLHRAAINQFYQPSERVYARATAGIYEEMFSGVGGQVLYVPRGARWSTDVAIDALKQRDYQGWLGHRDYSVVTAIGSLHWRINDEITTTLRAGQFLARDKGARLEFKRRFLSGIQIGAYYTLTDGKDITTPGSPGNPYRDKGVLFSIPLAPLTKRDTQQVGSFTLQPWTRDVGQMVAAPVDLYQVYERSLIRDLHQGDGLHQFGDIEDDYPKMVSPLAR</sequence>
<keyword evidence="2" id="KW-1185">Reference proteome</keyword>
<dbReference type="AlphaFoldDB" id="A0A368L1M2"/>
<name>A0A368L1M2_9BURK</name>
<evidence type="ECO:0000313" key="2">
    <source>
        <dbReference type="Proteomes" id="UP000252357"/>
    </source>
</evidence>
<gene>
    <name evidence="1" type="ORF">DU000_08400</name>
</gene>
<dbReference type="InterPro" id="IPR010344">
    <property type="entry name" value="YbjH"/>
</dbReference>
<dbReference type="EMBL" id="QPGB01000003">
    <property type="protein sequence ID" value="RCS57466.1"/>
    <property type="molecule type" value="Genomic_DNA"/>
</dbReference>